<comment type="caution">
    <text evidence="3">The sequence shown here is derived from an EMBL/GenBank/DDBJ whole genome shotgun (WGS) entry which is preliminary data.</text>
</comment>
<proteinExistence type="predicted"/>
<feature type="region of interest" description="Disordered" evidence="1">
    <location>
        <begin position="96"/>
        <end position="172"/>
    </location>
</feature>
<dbReference type="GO" id="GO:0000981">
    <property type="term" value="F:DNA-binding transcription factor activity, RNA polymerase II-specific"/>
    <property type="evidence" value="ECO:0007669"/>
    <property type="project" value="TreeGrafter"/>
</dbReference>
<gene>
    <name evidence="3" type="ORF">DIURU_000707</name>
</gene>
<evidence type="ECO:0000313" key="3">
    <source>
        <dbReference type="EMBL" id="KAA8907023.1"/>
    </source>
</evidence>
<dbReference type="EMBL" id="SWFT01000027">
    <property type="protein sequence ID" value="KAA8907023.1"/>
    <property type="molecule type" value="Genomic_DNA"/>
</dbReference>
<dbReference type="InterPro" id="IPR022210">
    <property type="entry name" value="TF_GCR1-like"/>
</dbReference>
<organism evidence="3 4">
    <name type="scientific">Diutina rugosa</name>
    <name type="common">Yeast</name>
    <name type="synonym">Candida rugosa</name>
    <dbReference type="NCBI Taxonomy" id="5481"/>
    <lineage>
        <taxon>Eukaryota</taxon>
        <taxon>Fungi</taxon>
        <taxon>Dikarya</taxon>
        <taxon>Ascomycota</taxon>
        <taxon>Saccharomycotina</taxon>
        <taxon>Pichiomycetes</taxon>
        <taxon>Debaryomycetaceae</taxon>
        <taxon>Diutina</taxon>
    </lineage>
</organism>
<feature type="domain" description="Transcription activator GCR1-like" evidence="2">
    <location>
        <begin position="179"/>
        <end position="256"/>
    </location>
</feature>
<dbReference type="AlphaFoldDB" id="A0A642V1J8"/>
<feature type="compositionally biased region" description="Low complexity" evidence="1">
    <location>
        <begin position="126"/>
        <end position="152"/>
    </location>
</feature>
<accession>A0A642V1J8</accession>
<evidence type="ECO:0000256" key="1">
    <source>
        <dbReference type="SAM" id="MobiDB-lite"/>
    </source>
</evidence>
<dbReference type="OrthoDB" id="428577at2759"/>
<dbReference type="RefSeq" id="XP_034014374.1">
    <property type="nucleotide sequence ID" value="XM_034158985.1"/>
</dbReference>
<name>A0A642V1J8_DIURU</name>
<feature type="compositionally biased region" description="Polar residues" evidence="1">
    <location>
        <begin position="96"/>
        <end position="107"/>
    </location>
</feature>
<evidence type="ECO:0000313" key="4">
    <source>
        <dbReference type="Proteomes" id="UP000449547"/>
    </source>
</evidence>
<dbReference type="Pfam" id="PF12550">
    <property type="entry name" value="GCR1_C"/>
    <property type="match status" value="1"/>
</dbReference>
<dbReference type="InterPro" id="IPR052146">
    <property type="entry name" value="HOT1"/>
</dbReference>
<dbReference type="GO" id="GO:0060963">
    <property type="term" value="P:positive regulation of ribosomal protein gene transcription by RNA polymerase II"/>
    <property type="evidence" value="ECO:0007669"/>
    <property type="project" value="TreeGrafter"/>
</dbReference>
<dbReference type="Proteomes" id="UP000449547">
    <property type="component" value="Unassembled WGS sequence"/>
</dbReference>
<evidence type="ECO:0000259" key="2">
    <source>
        <dbReference type="Pfam" id="PF12550"/>
    </source>
</evidence>
<keyword evidence="4" id="KW-1185">Reference proteome</keyword>
<dbReference type="GeneID" id="54779360"/>
<sequence length="284" mass="32484">MTTIDQLYVVVSRISAQCHDQSELITTLSTKLDVLVQQVDSLKILAHEASQSCMAVHSQTIGSPVERMVEHMSQQLLLLQRSVDDLRPERRPQQLATTTNNYANSSQHPPPPKAPGARLANSFAAPQLPRPQLQPQLQPQGQPQGQQAHLPLRGMPHRVNSHDGSAGDEKYDHQDIPKYRMERSLKSISEIWREYEYGLNDKPPLKQLELQYGTKWRNETESRTFLRRKKIYEAIEVGKQKGYTEDEIIADLEEHRSYNVNGSVKRYPLSWLVVNMPAKYTNDP</sequence>
<dbReference type="PANTHER" id="PTHR37784:SF2">
    <property type="entry name" value="HIGH-OSMOLARITY-INDUCED TRANSCRIPTION PROTEIN 1"/>
    <property type="match status" value="1"/>
</dbReference>
<dbReference type="GO" id="GO:0000978">
    <property type="term" value="F:RNA polymerase II cis-regulatory region sequence-specific DNA binding"/>
    <property type="evidence" value="ECO:0007669"/>
    <property type="project" value="TreeGrafter"/>
</dbReference>
<dbReference type="PANTHER" id="PTHR37784">
    <property type="entry name" value="PROTEIN MSN1"/>
    <property type="match status" value="1"/>
</dbReference>
<protein>
    <recommendedName>
        <fullName evidence="2">Transcription activator GCR1-like domain-containing protein</fullName>
    </recommendedName>
</protein>
<dbReference type="VEuPathDB" id="FungiDB:DIURU_000707"/>
<reference evidence="3 4" key="1">
    <citation type="submission" date="2019-07" db="EMBL/GenBank/DDBJ databases">
        <title>Genome assembly of two rare yeast pathogens: Diutina rugosa and Trichomonascus ciferrii.</title>
        <authorList>
            <person name="Mixao V."/>
            <person name="Saus E."/>
            <person name="Hansen A."/>
            <person name="Lass-Flor C."/>
            <person name="Gabaldon T."/>
        </authorList>
    </citation>
    <scope>NUCLEOTIDE SEQUENCE [LARGE SCALE GENOMIC DNA]</scope>
    <source>
        <strain evidence="3 4">CBS 613</strain>
    </source>
</reference>